<dbReference type="PIRSF" id="PIRSF031501">
    <property type="entry name" value="QueT"/>
    <property type="match status" value="1"/>
</dbReference>
<keyword evidence="1" id="KW-0472">Membrane</keyword>
<evidence type="ECO:0000256" key="1">
    <source>
        <dbReference type="SAM" id="Phobius"/>
    </source>
</evidence>
<dbReference type="InterPro" id="IPR010387">
    <property type="entry name" value="QueT"/>
</dbReference>
<feature type="transmembrane region" description="Helical" evidence="1">
    <location>
        <begin position="53"/>
        <end position="86"/>
    </location>
</feature>
<dbReference type="PANTHER" id="PTHR40044:SF1">
    <property type="entry name" value="INTEGRAL MEMBRANE PROTEIN"/>
    <property type="match status" value="1"/>
</dbReference>
<accession>A0A174YV26</accession>
<dbReference type="PANTHER" id="PTHR40044">
    <property type="entry name" value="INTEGRAL MEMBRANE PROTEIN-RELATED"/>
    <property type="match status" value="1"/>
</dbReference>
<dbReference type="OrthoDB" id="9786793at2"/>
<dbReference type="AlphaFoldDB" id="A0A174YV26"/>
<feature type="transmembrane region" description="Helical" evidence="1">
    <location>
        <begin position="126"/>
        <end position="152"/>
    </location>
</feature>
<evidence type="ECO:0000313" key="2">
    <source>
        <dbReference type="EMBL" id="CUQ78985.1"/>
    </source>
</evidence>
<gene>
    <name evidence="2" type="primary">queT</name>
    <name evidence="2" type="ORF">ERS852490_02639</name>
</gene>
<reference evidence="2 3" key="1">
    <citation type="submission" date="2015-09" db="EMBL/GenBank/DDBJ databases">
        <authorList>
            <consortium name="Pathogen Informatics"/>
        </authorList>
    </citation>
    <scope>NUCLEOTIDE SEQUENCE [LARGE SCALE GENOMIC DNA]</scope>
    <source>
        <strain evidence="2 3">2789STDY5834875</strain>
    </source>
</reference>
<dbReference type="Pfam" id="PF06177">
    <property type="entry name" value="QueT"/>
    <property type="match status" value="1"/>
</dbReference>
<name>A0A174YV26_9FIRM</name>
<proteinExistence type="predicted"/>
<feature type="transmembrane region" description="Helical" evidence="1">
    <location>
        <begin position="98"/>
        <end position="120"/>
    </location>
</feature>
<feature type="transmembrane region" description="Helical" evidence="1">
    <location>
        <begin position="12"/>
        <end position="33"/>
    </location>
</feature>
<dbReference type="Proteomes" id="UP000095621">
    <property type="component" value="Unassembled WGS sequence"/>
</dbReference>
<sequence length="164" mass="17603">MKKKGMSVKFITQAAVIAAIYVVLVVIFNYISFGPVHFRIAEALTILPYFTPAAIPGLFVGCIIANILGGAIVWDVVFGSIATLIGAIGTYLLRKHKWIAPVPPIVANTIIVPFVLKFAYGSEGMFAMFFVTVGAGEIIVCGIIGMILLYALTPVRHVIFGDAE</sequence>
<protein>
    <submittedName>
        <fullName evidence="2">Queuosine ECF transporter S component QueT</fullName>
    </submittedName>
</protein>
<dbReference type="EMBL" id="CZBU01000006">
    <property type="protein sequence ID" value="CUQ78985.1"/>
    <property type="molecule type" value="Genomic_DNA"/>
</dbReference>
<organism evidence="2 3">
    <name type="scientific">Lachnospira eligens</name>
    <dbReference type="NCBI Taxonomy" id="39485"/>
    <lineage>
        <taxon>Bacteria</taxon>
        <taxon>Bacillati</taxon>
        <taxon>Bacillota</taxon>
        <taxon>Clostridia</taxon>
        <taxon>Lachnospirales</taxon>
        <taxon>Lachnospiraceae</taxon>
        <taxon>Lachnospira</taxon>
    </lineage>
</organism>
<keyword evidence="1" id="KW-1133">Transmembrane helix</keyword>
<dbReference type="RefSeq" id="WP_055216372.1">
    <property type="nucleotide sequence ID" value="NZ_CZBU01000006.1"/>
</dbReference>
<keyword evidence="1" id="KW-0812">Transmembrane</keyword>
<evidence type="ECO:0000313" key="3">
    <source>
        <dbReference type="Proteomes" id="UP000095621"/>
    </source>
</evidence>